<dbReference type="InterPro" id="IPR001584">
    <property type="entry name" value="Integrase_cat-core"/>
</dbReference>
<dbReference type="SMART" id="SM00980">
    <property type="entry name" value="THAP"/>
    <property type="match status" value="1"/>
</dbReference>
<keyword evidence="2 5" id="KW-0863">Zinc-finger</keyword>
<dbReference type="GO" id="GO:0008270">
    <property type="term" value="F:zinc ion binding"/>
    <property type="evidence" value="ECO:0007669"/>
    <property type="project" value="UniProtKB-KW"/>
</dbReference>
<name>A0AAD7RX43_9TELE</name>
<dbReference type="PROSITE" id="PS50994">
    <property type="entry name" value="INTEGRASE"/>
    <property type="match status" value="1"/>
</dbReference>
<dbReference type="EMBL" id="JAINUG010000150">
    <property type="protein sequence ID" value="KAJ8392011.1"/>
    <property type="molecule type" value="Genomic_DNA"/>
</dbReference>
<evidence type="ECO:0000313" key="9">
    <source>
        <dbReference type="EMBL" id="KAJ8392011.1"/>
    </source>
</evidence>
<evidence type="ECO:0000256" key="6">
    <source>
        <dbReference type="SAM" id="MobiDB-lite"/>
    </source>
</evidence>
<dbReference type="SUPFAM" id="SSF53098">
    <property type="entry name" value="Ribonuclease H-like"/>
    <property type="match status" value="1"/>
</dbReference>
<evidence type="ECO:0000256" key="1">
    <source>
        <dbReference type="ARBA" id="ARBA00022723"/>
    </source>
</evidence>
<evidence type="ECO:0000256" key="3">
    <source>
        <dbReference type="ARBA" id="ARBA00022833"/>
    </source>
</evidence>
<keyword evidence="4 5" id="KW-0238">DNA-binding</keyword>
<dbReference type="GO" id="GO:0015074">
    <property type="term" value="P:DNA integration"/>
    <property type="evidence" value="ECO:0007669"/>
    <property type="project" value="InterPro"/>
</dbReference>
<comment type="caution">
    <text evidence="9">The sequence shown here is derived from an EMBL/GenBank/DDBJ whole genome shotgun (WGS) entry which is preliminary data.</text>
</comment>
<evidence type="ECO:0000313" key="10">
    <source>
        <dbReference type="Proteomes" id="UP001221898"/>
    </source>
</evidence>
<dbReference type="PANTHER" id="PTHR37984">
    <property type="entry name" value="PROTEIN CBG26694"/>
    <property type="match status" value="1"/>
</dbReference>
<keyword evidence="10" id="KW-1185">Reference proteome</keyword>
<keyword evidence="3" id="KW-0862">Zinc</keyword>
<dbReference type="SUPFAM" id="SSF57716">
    <property type="entry name" value="Glucocorticoid receptor-like (DNA-binding domain)"/>
    <property type="match status" value="1"/>
</dbReference>
<evidence type="ECO:0008006" key="11">
    <source>
        <dbReference type="Google" id="ProtNLM"/>
    </source>
</evidence>
<evidence type="ECO:0000256" key="4">
    <source>
        <dbReference type="ARBA" id="ARBA00023125"/>
    </source>
</evidence>
<dbReference type="InterPro" id="IPR036397">
    <property type="entry name" value="RNaseH_sf"/>
</dbReference>
<evidence type="ECO:0000259" key="7">
    <source>
        <dbReference type="PROSITE" id="PS50950"/>
    </source>
</evidence>
<protein>
    <recommendedName>
        <fullName evidence="11">THAP-type domain-containing protein</fullName>
    </recommendedName>
</protein>
<dbReference type="Gene3D" id="3.30.420.10">
    <property type="entry name" value="Ribonuclease H-like superfamily/Ribonuclease H"/>
    <property type="match status" value="1"/>
</dbReference>
<dbReference type="Proteomes" id="UP001221898">
    <property type="component" value="Unassembled WGS sequence"/>
</dbReference>
<feature type="domain" description="Integrase catalytic" evidence="8">
    <location>
        <begin position="257"/>
        <end position="422"/>
    </location>
</feature>
<keyword evidence="1" id="KW-0479">Metal-binding</keyword>
<dbReference type="InterPro" id="IPR006612">
    <property type="entry name" value="THAP_Znf"/>
</dbReference>
<dbReference type="AlphaFoldDB" id="A0AAD7RX43"/>
<proteinExistence type="predicted"/>
<dbReference type="Pfam" id="PF05485">
    <property type="entry name" value="THAP"/>
    <property type="match status" value="1"/>
</dbReference>
<organism evidence="9 10">
    <name type="scientific">Aldrovandia affinis</name>
    <dbReference type="NCBI Taxonomy" id="143900"/>
    <lineage>
        <taxon>Eukaryota</taxon>
        <taxon>Metazoa</taxon>
        <taxon>Chordata</taxon>
        <taxon>Craniata</taxon>
        <taxon>Vertebrata</taxon>
        <taxon>Euteleostomi</taxon>
        <taxon>Actinopterygii</taxon>
        <taxon>Neopterygii</taxon>
        <taxon>Teleostei</taxon>
        <taxon>Notacanthiformes</taxon>
        <taxon>Halosauridae</taxon>
        <taxon>Aldrovandia</taxon>
    </lineage>
</organism>
<evidence type="ECO:0000256" key="2">
    <source>
        <dbReference type="ARBA" id="ARBA00022771"/>
    </source>
</evidence>
<evidence type="ECO:0000256" key="5">
    <source>
        <dbReference type="PROSITE-ProRule" id="PRU00309"/>
    </source>
</evidence>
<sequence>MPYACVVYGCSNRSNRERNRSFYRVPKVILHKGEKCKETTKKRREIWLANLCLSSGAADSKHARVCSDHFVKGRPRALYDVDDVDWAPTLNLGYQKITEKSEAARLRDERRRTVGVEALLELRELMRHGAENPEPEENSETTASDNSFRRGSHDEQKELTPDAIPTIVTFQSPPEKMKLRRRKRLVGQNEDIMYGFEGSFSSVERKQTPVLRNAGPSAHGVAAPEVSVPLVDSTTFHPSCVHEHYCRPGVNSENSQKGPSPPIQMNLRWEWLGMDLKGPLPKTQDGHTHILTVVDLYSKWVEAYPIKLLSPEAVALNIGYLVCQLGFPQQILSQMDETLIKEVNMALSTYLAVEECSLVVFHPETCTLDPLTQSYIDRMVWELVEEHPRNWNVQLPTSLFSLRCRKHPSTHYSPFYMLYCKEPCVDSTSKELPFLEDHHVNKVHAPRPPPNVQTPGPELSRAHVVEATPLQEPMDVEEVIVVQCEQCSVWDRISQVPTAERKGNLAIKEEDHTYVCADCREKTPRTDLQPKRARTPGVSAKNSLKAPLQNHLTQMVK</sequence>
<dbReference type="InterPro" id="IPR012337">
    <property type="entry name" value="RNaseH-like_sf"/>
</dbReference>
<dbReference type="InterPro" id="IPR050951">
    <property type="entry name" value="Retrovirus_Pol_polyprotein"/>
</dbReference>
<dbReference type="PANTHER" id="PTHR37984:SF5">
    <property type="entry name" value="PROTEIN NYNRIN-LIKE"/>
    <property type="match status" value="1"/>
</dbReference>
<gene>
    <name evidence="9" type="ORF">AAFF_G00083210</name>
</gene>
<feature type="compositionally biased region" description="Basic and acidic residues" evidence="6">
    <location>
        <begin position="147"/>
        <end position="160"/>
    </location>
</feature>
<feature type="region of interest" description="Disordered" evidence="6">
    <location>
        <begin position="127"/>
        <end position="163"/>
    </location>
</feature>
<evidence type="ECO:0000259" key="8">
    <source>
        <dbReference type="PROSITE" id="PS50994"/>
    </source>
</evidence>
<reference evidence="9" key="1">
    <citation type="journal article" date="2023" name="Science">
        <title>Genome structures resolve the early diversification of teleost fishes.</title>
        <authorList>
            <person name="Parey E."/>
            <person name="Louis A."/>
            <person name="Montfort J."/>
            <person name="Bouchez O."/>
            <person name="Roques C."/>
            <person name="Iampietro C."/>
            <person name="Lluch J."/>
            <person name="Castinel A."/>
            <person name="Donnadieu C."/>
            <person name="Desvignes T."/>
            <person name="Floi Bucao C."/>
            <person name="Jouanno E."/>
            <person name="Wen M."/>
            <person name="Mejri S."/>
            <person name="Dirks R."/>
            <person name="Jansen H."/>
            <person name="Henkel C."/>
            <person name="Chen W.J."/>
            <person name="Zahm M."/>
            <person name="Cabau C."/>
            <person name="Klopp C."/>
            <person name="Thompson A.W."/>
            <person name="Robinson-Rechavi M."/>
            <person name="Braasch I."/>
            <person name="Lecointre G."/>
            <person name="Bobe J."/>
            <person name="Postlethwait J.H."/>
            <person name="Berthelot C."/>
            <person name="Roest Crollius H."/>
            <person name="Guiguen Y."/>
        </authorList>
    </citation>
    <scope>NUCLEOTIDE SEQUENCE</scope>
    <source>
        <strain evidence="9">NC1722</strain>
    </source>
</reference>
<accession>A0AAD7RX43</accession>
<dbReference type="PROSITE" id="PS50950">
    <property type="entry name" value="ZF_THAP"/>
    <property type="match status" value="1"/>
</dbReference>
<feature type="domain" description="THAP-type" evidence="7">
    <location>
        <begin position="1"/>
        <end position="91"/>
    </location>
</feature>
<dbReference type="GO" id="GO:0003677">
    <property type="term" value="F:DNA binding"/>
    <property type="evidence" value="ECO:0007669"/>
    <property type="project" value="UniProtKB-UniRule"/>
</dbReference>